<organism evidence="2 3">
    <name type="scientific">Alosa alosa</name>
    <name type="common">allis shad</name>
    <dbReference type="NCBI Taxonomy" id="278164"/>
    <lineage>
        <taxon>Eukaryota</taxon>
        <taxon>Metazoa</taxon>
        <taxon>Chordata</taxon>
        <taxon>Craniata</taxon>
        <taxon>Vertebrata</taxon>
        <taxon>Euteleostomi</taxon>
        <taxon>Actinopterygii</taxon>
        <taxon>Neopterygii</taxon>
        <taxon>Teleostei</taxon>
        <taxon>Clupei</taxon>
        <taxon>Clupeiformes</taxon>
        <taxon>Clupeoidei</taxon>
        <taxon>Clupeidae</taxon>
        <taxon>Alosa</taxon>
    </lineage>
</organism>
<accession>A0AAV6H489</accession>
<dbReference type="EMBL" id="JADWDJ010000004">
    <property type="protein sequence ID" value="KAG5281849.1"/>
    <property type="molecule type" value="Genomic_DNA"/>
</dbReference>
<protein>
    <submittedName>
        <fullName evidence="2">Uncharacterized protein</fullName>
    </submittedName>
</protein>
<keyword evidence="3" id="KW-1185">Reference proteome</keyword>
<gene>
    <name evidence="2" type="ORF">AALO_G00049470</name>
</gene>
<proteinExistence type="predicted"/>
<sequence>MTSVNSPACLLARNQFYRNVESSAKMTPDYGLSECLTQPKQRVPGGHERLDDQRGAAGTVTAQLPLLWAEQSSRPAGEVKPEEQTSAEREHSSAWLYSTLYVLCTAVWT</sequence>
<dbReference type="AlphaFoldDB" id="A0AAV6H489"/>
<name>A0AAV6H489_9TELE</name>
<evidence type="ECO:0000313" key="3">
    <source>
        <dbReference type="Proteomes" id="UP000823561"/>
    </source>
</evidence>
<reference evidence="2" key="1">
    <citation type="submission" date="2020-10" db="EMBL/GenBank/DDBJ databases">
        <title>Chromosome-scale genome assembly of the Allis shad, Alosa alosa.</title>
        <authorList>
            <person name="Margot Z."/>
            <person name="Christophe K."/>
            <person name="Cabau C."/>
            <person name="Louis A."/>
            <person name="Berthelot C."/>
            <person name="Parey E."/>
            <person name="Roest Crollius H."/>
            <person name="Montfort J."/>
            <person name="Robinson-Rechavi M."/>
            <person name="Bucao C."/>
            <person name="Bouchez O."/>
            <person name="Gislard M."/>
            <person name="Lluch J."/>
            <person name="Milhes M."/>
            <person name="Lampietro C."/>
            <person name="Lopez Roques C."/>
            <person name="Donnadieu C."/>
            <person name="Braasch I."/>
            <person name="Desvignes T."/>
            <person name="Postlethwait J."/>
            <person name="Bobe J."/>
            <person name="Guiguen Y."/>
        </authorList>
    </citation>
    <scope>NUCLEOTIDE SEQUENCE</scope>
    <source>
        <strain evidence="2">M-15738</strain>
        <tissue evidence="2">Blood</tissue>
    </source>
</reference>
<evidence type="ECO:0000313" key="2">
    <source>
        <dbReference type="EMBL" id="KAG5281849.1"/>
    </source>
</evidence>
<feature type="region of interest" description="Disordered" evidence="1">
    <location>
        <begin position="71"/>
        <end position="91"/>
    </location>
</feature>
<comment type="caution">
    <text evidence="2">The sequence shown here is derived from an EMBL/GenBank/DDBJ whole genome shotgun (WGS) entry which is preliminary data.</text>
</comment>
<dbReference type="Proteomes" id="UP000823561">
    <property type="component" value="Chromosome 4"/>
</dbReference>
<feature type="compositionally biased region" description="Basic and acidic residues" evidence="1">
    <location>
        <begin position="77"/>
        <end position="91"/>
    </location>
</feature>
<evidence type="ECO:0000256" key="1">
    <source>
        <dbReference type="SAM" id="MobiDB-lite"/>
    </source>
</evidence>